<keyword evidence="2" id="KW-0833">Ubl conjugation pathway</keyword>
<dbReference type="EMBL" id="JYDS01000373">
    <property type="protein sequence ID" value="KRZ09883.1"/>
    <property type="molecule type" value="Genomic_DNA"/>
</dbReference>
<reference evidence="6 7" key="1">
    <citation type="submission" date="2015-01" db="EMBL/GenBank/DDBJ databases">
        <title>Evolution of Trichinella species and genotypes.</title>
        <authorList>
            <person name="Korhonen P.K."/>
            <person name="Edoardo P."/>
            <person name="Giuseppe L.R."/>
            <person name="Gasser R.B."/>
        </authorList>
    </citation>
    <scope>NUCLEOTIDE SEQUENCE [LARGE SCALE GENOMIC DNA]</scope>
    <source>
        <strain evidence="6">ISS588</strain>
    </source>
</reference>
<dbReference type="InterPro" id="IPR016897">
    <property type="entry name" value="SKP1"/>
</dbReference>
<comment type="similarity">
    <text evidence="1">Belongs to the SKP1 family.</text>
</comment>
<evidence type="ECO:0000256" key="3">
    <source>
        <dbReference type="SAM" id="MobiDB-lite"/>
    </source>
</evidence>
<dbReference type="PANTHER" id="PTHR11165">
    <property type="entry name" value="SKP1"/>
    <property type="match status" value="1"/>
</dbReference>
<keyword evidence="6" id="KW-0436">Ligase</keyword>
<dbReference type="InterPro" id="IPR011333">
    <property type="entry name" value="SKP1/BTB/POZ_sf"/>
</dbReference>
<dbReference type="InterPro" id="IPR016072">
    <property type="entry name" value="Skp1_comp_dimer"/>
</dbReference>
<dbReference type="SMART" id="SM00512">
    <property type="entry name" value="Skp1"/>
    <property type="match status" value="2"/>
</dbReference>
<evidence type="ECO:0000259" key="5">
    <source>
        <dbReference type="Pfam" id="PF03931"/>
    </source>
</evidence>
<feature type="domain" description="SKP1 component dimerisation" evidence="4">
    <location>
        <begin position="471"/>
        <end position="505"/>
    </location>
</feature>
<accession>A0A0V1HGP2</accession>
<sequence length="514" mass="57801">MSDKRKVVSSDGVVFEADLAILKKSQVIKELLEKETDGVDSAITIESITGDLLGKVLLYCANQPVNENKPRVNRPLERTPDVMSSFDLEFFNVDPETLFNLISVAIALKIDCLLENSSKYAAHMIRGKTGDDIRQLLEISLVEQTSKETDFLISDDEDQQQKEAEQDHAGEGRRKVQCDVTAFQRFIRGQAEAMAAGHKRNSETSSKRNWTNSTTQKGVAYHCPIYKDSHKAPDCPEVLKADYSKRKITAGVDATNSLAAPAGGKSSDPPQDKEQKEGEQPRPIRMNYSSGDESGGTRLQRLPIAAHVVRSVCREAQKSWLVNLWLCPLIAEAEERAKSGTTAASCSAKSLRVLKCIQYRQMDRQLQVISREGKSFSISLQAAKMSLTLRNMFDYIVNDELNDEIEAIPLGLIDSNTLDKIVQFCEHYKTETNPEEERSYEINEWDSNFFDINISTMFDIAKAADYLQIHRLFDISCKIVAKFLRSKSPQDIRQALGMGNDFEEYQNDKVFNAL</sequence>
<dbReference type="GO" id="GO:0016874">
    <property type="term" value="F:ligase activity"/>
    <property type="evidence" value="ECO:0007669"/>
    <property type="project" value="UniProtKB-KW"/>
</dbReference>
<dbReference type="SUPFAM" id="SSF81382">
    <property type="entry name" value="Skp1 dimerisation domain-like"/>
    <property type="match status" value="2"/>
</dbReference>
<feature type="domain" description="SKP1 component POZ" evidence="5">
    <location>
        <begin position="6"/>
        <end position="62"/>
    </location>
</feature>
<feature type="region of interest" description="Disordered" evidence="3">
    <location>
        <begin position="192"/>
        <end position="213"/>
    </location>
</feature>
<evidence type="ECO:0000256" key="2">
    <source>
        <dbReference type="ARBA" id="ARBA00022786"/>
    </source>
</evidence>
<dbReference type="AlphaFoldDB" id="A0A0V1HGP2"/>
<dbReference type="InterPro" id="IPR001232">
    <property type="entry name" value="SKP1-like"/>
</dbReference>
<gene>
    <name evidence="6" type="primary">Skp1</name>
    <name evidence="6" type="ORF">T4B_4695</name>
</gene>
<proteinExistence type="inferred from homology"/>
<dbReference type="Pfam" id="PF01466">
    <property type="entry name" value="Skp1"/>
    <property type="match status" value="1"/>
</dbReference>
<dbReference type="GO" id="GO:0006511">
    <property type="term" value="P:ubiquitin-dependent protein catabolic process"/>
    <property type="evidence" value="ECO:0007669"/>
    <property type="project" value="InterPro"/>
</dbReference>
<feature type="region of interest" description="Disordered" evidence="3">
    <location>
        <begin position="151"/>
        <end position="175"/>
    </location>
</feature>
<dbReference type="FunFam" id="3.30.710.10:FF:000124">
    <property type="entry name" value="Protein CBG09126"/>
    <property type="match status" value="2"/>
</dbReference>
<feature type="compositionally biased region" description="Basic and acidic residues" evidence="3">
    <location>
        <begin position="270"/>
        <end position="282"/>
    </location>
</feature>
<dbReference type="InterPro" id="IPR036296">
    <property type="entry name" value="SKP1-like_dim_sf"/>
</dbReference>
<keyword evidence="7" id="KW-1185">Reference proteome</keyword>
<organism evidence="6 7">
    <name type="scientific">Trichinella pseudospiralis</name>
    <name type="common">Parasitic roundworm</name>
    <dbReference type="NCBI Taxonomy" id="6337"/>
    <lineage>
        <taxon>Eukaryota</taxon>
        <taxon>Metazoa</taxon>
        <taxon>Ecdysozoa</taxon>
        <taxon>Nematoda</taxon>
        <taxon>Enoplea</taxon>
        <taxon>Dorylaimia</taxon>
        <taxon>Trichinellida</taxon>
        <taxon>Trichinellidae</taxon>
        <taxon>Trichinella</taxon>
    </lineage>
</organism>
<dbReference type="Pfam" id="PF03931">
    <property type="entry name" value="Skp1_POZ"/>
    <property type="match status" value="2"/>
</dbReference>
<evidence type="ECO:0000256" key="1">
    <source>
        <dbReference type="ARBA" id="ARBA00009993"/>
    </source>
</evidence>
<name>A0A0V1HGP2_TRIPS</name>
<dbReference type="Gene3D" id="3.30.710.10">
    <property type="entry name" value="Potassium Channel Kv1.1, Chain A"/>
    <property type="match status" value="2"/>
</dbReference>
<evidence type="ECO:0000313" key="6">
    <source>
        <dbReference type="EMBL" id="KRZ09883.1"/>
    </source>
</evidence>
<feature type="region of interest" description="Disordered" evidence="3">
    <location>
        <begin position="254"/>
        <end position="296"/>
    </location>
</feature>
<feature type="compositionally biased region" description="Basic and acidic residues" evidence="3">
    <location>
        <begin position="159"/>
        <end position="175"/>
    </location>
</feature>
<protein>
    <submittedName>
        <fullName evidence="6">E3 ubiquitin ligase complex SCF subunit sconC</fullName>
    </submittedName>
</protein>
<evidence type="ECO:0000313" key="7">
    <source>
        <dbReference type="Proteomes" id="UP000054805"/>
    </source>
</evidence>
<evidence type="ECO:0000259" key="4">
    <source>
        <dbReference type="Pfam" id="PF01466"/>
    </source>
</evidence>
<dbReference type="SUPFAM" id="SSF54695">
    <property type="entry name" value="POZ domain"/>
    <property type="match status" value="2"/>
</dbReference>
<feature type="domain" description="SKP1 component POZ" evidence="5">
    <location>
        <begin position="368"/>
        <end position="429"/>
    </location>
</feature>
<comment type="caution">
    <text evidence="6">The sequence shown here is derived from an EMBL/GenBank/DDBJ whole genome shotgun (WGS) entry which is preliminary data.</text>
</comment>
<dbReference type="Proteomes" id="UP000054805">
    <property type="component" value="Unassembled WGS sequence"/>
</dbReference>
<dbReference type="InterPro" id="IPR016073">
    <property type="entry name" value="Skp1_comp_POZ"/>
</dbReference>